<dbReference type="Proteomes" id="UP000196158">
    <property type="component" value="Unassembled WGS sequence"/>
</dbReference>
<evidence type="ECO:0000256" key="1">
    <source>
        <dbReference type="SAM" id="Phobius"/>
    </source>
</evidence>
<keyword evidence="1" id="KW-0472">Membrane</keyword>
<evidence type="ECO:0000313" key="2">
    <source>
        <dbReference type="EMBL" id="SMN21599.1"/>
    </source>
</evidence>
<keyword evidence="1" id="KW-0812">Transmembrane</keyword>
<sequence>MAGNVFKLLSELAARDAPQVIYSYKLRPLYRAGALSLSTVLVVYSLSFADVSKLSASLQYKIADGEEKKDALFLMKAYGPIGMALIPLSISLGSLFVLSRTVTRVKYIPQVQQIPKCEITRTSALLGREITVTRPMSDIVRSSNVRIYTGKGPQGIDDKASFSFYLKDLSPTLKTPLNRLYILPRSGTVWKSDGRVLSALFGGNGKDQNILSNDVDETNQSGGNKSRMEETINATQKNIIVQEMMKLNANNKVKFHNKNKKDIQTNLIKNIVNNTQTKSNNK</sequence>
<proteinExistence type="predicted"/>
<keyword evidence="1" id="KW-1133">Transmembrane helix</keyword>
<protein>
    <submittedName>
        <fullName evidence="2">Uncharacterized protein</fullName>
    </submittedName>
</protein>
<dbReference type="EMBL" id="FXLY01000008">
    <property type="protein sequence ID" value="SMN21599.1"/>
    <property type="molecule type" value="Genomic_DNA"/>
</dbReference>
<feature type="transmembrane region" description="Helical" evidence="1">
    <location>
        <begin position="77"/>
        <end position="98"/>
    </location>
</feature>
<gene>
    <name evidence="2" type="ORF">KASA_0K02750G</name>
</gene>
<keyword evidence="3" id="KW-1185">Reference proteome</keyword>
<organism evidence="2 3">
    <name type="scientific">Maudiozyma saulgeensis</name>
    <dbReference type="NCBI Taxonomy" id="1789683"/>
    <lineage>
        <taxon>Eukaryota</taxon>
        <taxon>Fungi</taxon>
        <taxon>Dikarya</taxon>
        <taxon>Ascomycota</taxon>
        <taxon>Saccharomycotina</taxon>
        <taxon>Saccharomycetes</taxon>
        <taxon>Saccharomycetales</taxon>
        <taxon>Saccharomycetaceae</taxon>
        <taxon>Maudiozyma</taxon>
    </lineage>
</organism>
<accession>A0A1X7R818</accession>
<name>A0A1X7R818_9SACH</name>
<evidence type="ECO:0000313" key="3">
    <source>
        <dbReference type="Proteomes" id="UP000196158"/>
    </source>
</evidence>
<feature type="transmembrane region" description="Helical" evidence="1">
    <location>
        <begin position="29"/>
        <end position="49"/>
    </location>
</feature>
<dbReference type="OrthoDB" id="4083656at2759"/>
<dbReference type="AlphaFoldDB" id="A0A1X7R818"/>
<reference evidence="2 3" key="1">
    <citation type="submission" date="2017-04" db="EMBL/GenBank/DDBJ databases">
        <authorList>
            <person name="Afonso C.L."/>
            <person name="Miller P.J."/>
            <person name="Scott M.A."/>
            <person name="Spackman E."/>
            <person name="Goraichik I."/>
            <person name="Dimitrov K.M."/>
            <person name="Suarez D.L."/>
            <person name="Swayne D.E."/>
        </authorList>
    </citation>
    <scope>NUCLEOTIDE SEQUENCE [LARGE SCALE GENOMIC DNA]</scope>
</reference>